<dbReference type="Gene3D" id="3.30.1330.230">
    <property type="match status" value="1"/>
</dbReference>
<name>A0A7U4QL79_DESA2</name>
<keyword evidence="1" id="KW-0802">TPR repeat</keyword>
<protein>
    <recommendedName>
        <fullName evidence="2">YcaO domain-containing protein</fullName>
    </recommendedName>
</protein>
<feature type="domain" description="YcaO" evidence="2">
    <location>
        <begin position="74"/>
        <end position="426"/>
    </location>
</feature>
<dbReference type="PROSITE" id="PS50005">
    <property type="entry name" value="TPR"/>
    <property type="match status" value="2"/>
</dbReference>
<evidence type="ECO:0000256" key="1">
    <source>
        <dbReference type="PROSITE-ProRule" id="PRU00339"/>
    </source>
</evidence>
<dbReference type="PROSITE" id="PS51664">
    <property type="entry name" value="YCAO"/>
    <property type="match status" value="1"/>
</dbReference>
<reference evidence="3 4" key="1">
    <citation type="submission" date="2015-10" db="EMBL/GenBank/DDBJ databases">
        <title>Candidatus Desulfofervidus auxilii, a hydrogenotrophic sulfate-reducing bacterium involved in the thermophilic anaerobic oxidation of methane.</title>
        <authorList>
            <person name="Krukenberg V."/>
            <person name="Richter M."/>
            <person name="Wegener G."/>
        </authorList>
    </citation>
    <scope>NUCLEOTIDE SEQUENCE [LARGE SCALE GENOMIC DNA]</scope>
    <source>
        <strain evidence="3 4">HS1</strain>
    </source>
</reference>
<evidence type="ECO:0000259" key="2">
    <source>
        <dbReference type="PROSITE" id="PS51664"/>
    </source>
</evidence>
<evidence type="ECO:0000313" key="4">
    <source>
        <dbReference type="Proteomes" id="UP000070560"/>
    </source>
</evidence>
<feature type="repeat" description="TPR" evidence="1">
    <location>
        <begin position="428"/>
        <end position="461"/>
    </location>
</feature>
<dbReference type="Gene3D" id="1.25.40.10">
    <property type="entry name" value="Tetratricopeptide repeat domain"/>
    <property type="match status" value="1"/>
</dbReference>
<proteinExistence type="predicted"/>
<dbReference type="NCBIfam" id="TIGR00702">
    <property type="entry name" value="YcaO-type kinase domain"/>
    <property type="match status" value="1"/>
</dbReference>
<dbReference type="Proteomes" id="UP000070560">
    <property type="component" value="Chromosome"/>
</dbReference>
<dbReference type="SMART" id="SM00028">
    <property type="entry name" value="TPR"/>
    <property type="match status" value="2"/>
</dbReference>
<dbReference type="InterPro" id="IPR019734">
    <property type="entry name" value="TPR_rpt"/>
</dbReference>
<keyword evidence="4" id="KW-1185">Reference proteome</keyword>
<dbReference type="InterPro" id="IPR011990">
    <property type="entry name" value="TPR-like_helical_dom_sf"/>
</dbReference>
<dbReference type="RefSeq" id="WP_066063405.1">
    <property type="nucleotide sequence ID" value="NZ_CP013015.1"/>
</dbReference>
<dbReference type="Gene3D" id="3.30.160.660">
    <property type="match status" value="1"/>
</dbReference>
<dbReference type="Pfam" id="PF13181">
    <property type="entry name" value="TPR_8"/>
    <property type="match status" value="1"/>
</dbReference>
<dbReference type="Pfam" id="PF02624">
    <property type="entry name" value="YcaO"/>
    <property type="match status" value="1"/>
</dbReference>
<dbReference type="InterPro" id="IPR003776">
    <property type="entry name" value="YcaO-like_dom"/>
</dbReference>
<gene>
    <name evidence="3" type="ORF">HS1_001593</name>
</gene>
<dbReference type="EMBL" id="CP013015">
    <property type="protein sequence ID" value="AMM41389.1"/>
    <property type="molecule type" value="Genomic_DNA"/>
</dbReference>
<dbReference type="PANTHER" id="PTHR37809:SF1">
    <property type="entry name" value="RIBOSOMAL PROTEIN S12 METHYLTHIOTRANSFERASE ACCESSORY FACTOR YCAO"/>
    <property type="match status" value="1"/>
</dbReference>
<dbReference type="KEGG" id="daw:HS1_001593"/>
<sequence>MLNSCLKTYTYGQDKACVPEETIEKALASLTQSKATIFSEIVCLDKMDRIGIPAYTCKINQDVAKALKFEETYGKGITPEQAKASALMELIERYSGFMYLKNTNHFIIAPYKEIKEKAIPLDSLLHPIPFYYRDNKILETLESIPLAWVKAYSFKHHKEVLFPLPWFYRIYGTTGWAAGNTLEEAVLQALQEIIERHCISLVIEGKKIVPTINIDSIKSPLVQGLIEKIKNAGIEIFIKDFSLDLGIPTLAVITHDNHALISTIKIYAAAGSHLNPELAVIRALNELAQHRAQMLYRELVQKRPGAPTYCFPRFKDLTSAKFLLDGEKIDFTSVPSFSHPDFKIEIERVLDLLSQKHLEGFVIETTHPDLDIPAVITVVPGARLNRPSAKLHPYLLIARQLMDIGYYSQAVVYLEKALDAEPSYLQVPQIVCQVAVCYKKAGQYPKAIEYFQQALLLAPQLMNSPKFLADFAELIQKEGNS</sequence>
<organism evidence="3 4">
    <name type="scientific">Desulfofervidus auxilii</name>
    <dbReference type="NCBI Taxonomy" id="1621989"/>
    <lineage>
        <taxon>Bacteria</taxon>
        <taxon>Pseudomonadati</taxon>
        <taxon>Thermodesulfobacteriota</taxon>
        <taxon>Candidatus Desulfofervidia</taxon>
        <taxon>Candidatus Desulfofervidales</taxon>
        <taxon>Candidatus Desulfofervidaceae</taxon>
        <taxon>Candidatus Desulfofervidus</taxon>
    </lineage>
</organism>
<dbReference type="PANTHER" id="PTHR37809">
    <property type="entry name" value="RIBOSOMAL PROTEIN S12 METHYLTHIOTRANSFERASE ACCESSORY FACTOR YCAO"/>
    <property type="match status" value="1"/>
</dbReference>
<evidence type="ECO:0000313" key="3">
    <source>
        <dbReference type="EMBL" id="AMM41389.1"/>
    </source>
</evidence>
<accession>A0A7U4QL79</accession>
<dbReference type="Pfam" id="PF00515">
    <property type="entry name" value="TPR_1"/>
    <property type="match status" value="1"/>
</dbReference>
<feature type="repeat" description="TPR" evidence="1">
    <location>
        <begin position="391"/>
        <end position="424"/>
    </location>
</feature>
<dbReference type="SUPFAM" id="SSF48452">
    <property type="entry name" value="TPR-like"/>
    <property type="match status" value="1"/>
</dbReference>
<dbReference type="Gene3D" id="3.30.40.250">
    <property type="match status" value="1"/>
</dbReference>
<dbReference type="AlphaFoldDB" id="A0A7U4QL79"/>